<feature type="compositionally biased region" description="Basic and acidic residues" evidence="1">
    <location>
        <begin position="1"/>
        <end position="18"/>
    </location>
</feature>
<dbReference type="InterPro" id="IPR029063">
    <property type="entry name" value="SAM-dependent_MTases_sf"/>
</dbReference>
<dbReference type="PANTHER" id="PTHR43591:SF24">
    <property type="entry name" value="2-METHOXY-6-POLYPRENYL-1,4-BENZOQUINOL METHYLASE, MITOCHONDRIAL"/>
    <property type="match status" value="1"/>
</dbReference>
<dbReference type="CDD" id="cd02440">
    <property type="entry name" value="AdoMet_MTases"/>
    <property type="match status" value="1"/>
</dbReference>
<proteinExistence type="predicted"/>
<dbReference type="GO" id="GO:0008757">
    <property type="term" value="F:S-adenosylmethionine-dependent methyltransferase activity"/>
    <property type="evidence" value="ECO:0007669"/>
    <property type="project" value="InterPro"/>
</dbReference>
<evidence type="ECO:0000259" key="2">
    <source>
        <dbReference type="Pfam" id="PF08241"/>
    </source>
</evidence>
<dbReference type="InterPro" id="IPR013216">
    <property type="entry name" value="Methyltransf_11"/>
</dbReference>
<protein>
    <submittedName>
        <fullName evidence="3">SAM-dependent methyltransferase</fullName>
    </submittedName>
</protein>
<name>A0A852XCN4_9MICO</name>
<reference evidence="3 4" key="1">
    <citation type="submission" date="2020-07" db="EMBL/GenBank/DDBJ databases">
        <title>Sequencing the genomes of 1000 actinobacteria strains.</title>
        <authorList>
            <person name="Klenk H.-P."/>
        </authorList>
    </citation>
    <scope>NUCLEOTIDE SEQUENCE [LARGE SCALE GENOMIC DNA]</scope>
    <source>
        <strain evidence="3 4">DSM 24723</strain>
    </source>
</reference>
<accession>A0A852XCN4</accession>
<dbReference type="RefSeq" id="WP_179463455.1">
    <property type="nucleotide sequence ID" value="NZ_JACBZX010000001.1"/>
</dbReference>
<evidence type="ECO:0000256" key="1">
    <source>
        <dbReference type="SAM" id="MobiDB-lite"/>
    </source>
</evidence>
<dbReference type="EMBL" id="JACBZX010000001">
    <property type="protein sequence ID" value="NYG38224.1"/>
    <property type="molecule type" value="Genomic_DNA"/>
</dbReference>
<dbReference type="PANTHER" id="PTHR43591">
    <property type="entry name" value="METHYLTRANSFERASE"/>
    <property type="match status" value="1"/>
</dbReference>
<keyword evidence="4" id="KW-1185">Reference proteome</keyword>
<feature type="domain" description="Methyltransferase type 11" evidence="2">
    <location>
        <begin position="77"/>
        <end position="174"/>
    </location>
</feature>
<dbReference type="SUPFAM" id="SSF53335">
    <property type="entry name" value="S-adenosyl-L-methionine-dependent methyltransferases"/>
    <property type="match status" value="1"/>
</dbReference>
<sequence length="275" mass="29232">MSETDDRAPARVERRNAPQDETVTANRGWWDAAAVDYQQEHGAFLGDAELVWGPEGWTEEELRVLGPAGGLRGLDVLEFGGGGAQGARWCAAQGARVLSTDLSAGMLAGARRIDAAHDGPSPLLAQADATRLPLADACMDVVFSAYGALPFVADARGLMAELARLLRPGGRLACSTSHPIRWAFPDVPGEAGLGASGSYFDEAPYVEEDAQGRATYVEHHRTLGHRVADLVAAGLVVTDVLEPPWPERNTQTWGGWSPLRGAHLPGTLILAARKP</sequence>
<dbReference type="Pfam" id="PF08241">
    <property type="entry name" value="Methyltransf_11"/>
    <property type="match status" value="1"/>
</dbReference>
<dbReference type="AlphaFoldDB" id="A0A852XCN4"/>
<dbReference type="GO" id="GO:0032259">
    <property type="term" value="P:methylation"/>
    <property type="evidence" value="ECO:0007669"/>
    <property type="project" value="UniProtKB-KW"/>
</dbReference>
<evidence type="ECO:0000313" key="4">
    <source>
        <dbReference type="Proteomes" id="UP000592181"/>
    </source>
</evidence>
<keyword evidence="3" id="KW-0489">Methyltransferase</keyword>
<organism evidence="3 4">
    <name type="scientific">Janibacter alkaliphilus</name>
    <dbReference type="NCBI Taxonomy" id="1069963"/>
    <lineage>
        <taxon>Bacteria</taxon>
        <taxon>Bacillati</taxon>
        <taxon>Actinomycetota</taxon>
        <taxon>Actinomycetes</taxon>
        <taxon>Micrococcales</taxon>
        <taxon>Intrasporangiaceae</taxon>
        <taxon>Janibacter</taxon>
    </lineage>
</organism>
<evidence type="ECO:0000313" key="3">
    <source>
        <dbReference type="EMBL" id="NYG38224.1"/>
    </source>
</evidence>
<gene>
    <name evidence="3" type="ORF">BJY28_002693</name>
</gene>
<dbReference type="Gene3D" id="3.40.50.150">
    <property type="entry name" value="Vaccinia Virus protein VP39"/>
    <property type="match status" value="1"/>
</dbReference>
<comment type="caution">
    <text evidence="3">The sequence shown here is derived from an EMBL/GenBank/DDBJ whole genome shotgun (WGS) entry which is preliminary data.</text>
</comment>
<keyword evidence="3" id="KW-0808">Transferase</keyword>
<dbReference type="Proteomes" id="UP000592181">
    <property type="component" value="Unassembled WGS sequence"/>
</dbReference>
<feature type="region of interest" description="Disordered" evidence="1">
    <location>
        <begin position="1"/>
        <end position="22"/>
    </location>
</feature>